<comment type="caution">
    <text evidence="1">The sequence shown here is derived from an EMBL/GenBank/DDBJ whole genome shotgun (WGS) entry which is preliminary data.</text>
</comment>
<proteinExistence type="predicted"/>
<protein>
    <recommendedName>
        <fullName evidence="3">DUF2218 domain-containing protein</fullName>
    </recommendedName>
</protein>
<dbReference type="PIRSF" id="PIRSF028291">
    <property type="entry name" value="UCP028291"/>
    <property type="match status" value="1"/>
</dbReference>
<dbReference type="Proteomes" id="UP000317043">
    <property type="component" value="Unassembled WGS sequence"/>
</dbReference>
<evidence type="ECO:0000313" key="2">
    <source>
        <dbReference type="Proteomes" id="UP000317043"/>
    </source>
</evidence>
<accession>A0A543B308</accession>
<keyword evidence="2" id="KW-1185">Reference proteome</keyword>
<dbReference type="AlphaFoldDB" id="A0A543B308"/>
<evidence type="ECO:0008006" key="3">
    <source>
        <dbReference type="Google" id="ProtNLM"/>
    </source>
</evidence>
<reference evidence="1 2" key="1">
    <citation type="submission" date="2019-06" db="EMBL/GenBank/DDBJ databases">
        <title>Sequencing the genomes of 1000 actinobacteria strains.</title>
        <authorList>
            <person name="Klenk H.-P."/>
        </authorList>
    </citation>
    <scope>NUCLEOTIDE SEQUENCE [LARGE SCALE GENOMIC DNA]</scope>
    <source>
        <strain evidence="1 2">DSM 45928</strain>
    </source>
</reference>
<sequence length="94" mass="10494">MLTSTATVTTSRGGRYIKQLCSHFSKKADSTFDETSGHTVFEFGECRMAATDEELAFTVSADDEELLGRVEFVVGDHLERFASRDGLSVTWHRL</sequence>
<gene>
    <name evidence="1" type="ORF">FB566_4829</name>
</gene>
<dbReference type="Pfam" id="PF09981">
    <property type="entry name" value="DUF2218"/>
    <property type="match status" value="1"/>
</dbReference>
<dbReference type="RefSeq" id="WP_246100294.1">
    <property type="nucleotide sequence ID" value="NZ_JBHTGS010000002.1"/>
</dbReference>
<organism evidence="1 2">
    <name type="scientific">Stackebrandtia endophytica</name>
    <dbReference type="NCBI Taxonomy" id="1496996"/>
    <lineage>
        <taxon>Bacteria</taxon>
        <taxon>Bacillati</taxon>
        <taxon>Actinomycetota</taxon>
        <taxon>Actinomycetes</taxon>
        <taxon>Glycomycetales</taxon>
        <taxon>Glycomycetaceae</taxon>
        <taxon>Stackebrandtia</taxon>
    </lineage>
</organism>
<dbReference type="EMBL" id="VFOW01000001">
    <property type="protein sequence ID" value="TQL79228.1"/>
    <property type="molecule type" value="Genomic_DNA"/>
</dbReference>
<name>A0A543B308_9ACTN</name>
<dbReference type="InterPro" id="IPR014543">
    <property type="entry name" value="UCP028291"/>
</dbReference>
<evidence type="ECO:0000313" key="1">
    <source>
        <dbReference type="EMBL" id="TQL79228.1"/>
    </source>
</evidence>
<dbReference type="InParanoid" id="A0A543B308"/>
<dbReference type="Gene3D" id="3.30.310.50">
    <property type="entry name" value="Alpha-D-phosphohexomutase, C-terminal domain"/>
    <property type="match status" value="1"/>
</dbReference>